<keyword evidence="2" id="KW-1185">Reference proteome</keyword>
<organism evidence="2">
    <name type="scientific">Harpegnathos saltator</name>
    <name type="common">Jerdon's jumping ant</name>
    <dbReference type="NCBI Taxonomy" id="610380"/>
    <lineage>
        <taxon>Eukaryota</taxon>
        <taxon>Metazoa</taxon>
        <taxon>Ecdysozoa</taxon>
        <taxon>Arthropoda</taxon>
        <taxon>Hexapoda</taxon>
        <taxon>Insecta</taxon>
        <taxon>Pterygota</taxon>
        <taxon>Neoptera</taxon>
        <taxon>Endopterygota</taxon>
        <taxon>Hymenoptera</taxon>
        <taxon>Apocrita</taxon>
        <taxon>Aculeata</taxon>
        <taxon>Formicoidea</taxon>
        <taxon>Formicidae</taxon>
        <taxon>Ponerinae</taxon>
        <taxon>Ponerini</taxon>
        <taxon>Harpegnathos</taxon>
    </lineage>
</organism>
<evidence type="ECO:0000313" key="2">
    <source>
        <dbReference type="Proteomes" id="UP000008237"/>
    </source>
</evidence>
<gene>
    <name evidence="1" type="ORF">EAI_09073</name>
</gene>
<evidence type="ECO:0000313" key="1">
    <source>
        <dbReference type="EMBL" id="EFN76448.1"/>
    </source>
</evidence>
<dbReference type="InParanoid" id="E2C6I9"/>
<name>E2C6I9_HARSA</name>
<accession>E2C6I9</accession>
<dbReference type="Proteomes" id="UP000008237">
    <property type="component" value="Unassembled WGS sequence"/>
</dbReference>
<dbReference type="EMBL" id="GL453159">
    <property type="protein sequence ID" value="EFN76448.1"/>
    <property type="molecule type" value="Genomic_DNA"/>
</dbReference>
<proteinExistence type="predicted"/>
<protein>
    <submittedName>
        <fullName evidence="1">Uncharacterized protein</fullName>
    </submittedName>
</protein>
<dbReference type="AlphaFoldDB" id="E2C6I9"/>
<reference evidence="1 2" key="1">
    <citation type="journal article" date="2010" name="Science">
        <title>Genomic comparison of the ants Camponotus floridanus and Harpegnathos saltator.</title>
        <authorList>
            <person name="Bonasio R."/>
            <person name="Zhang G."/>
            <person name="Ye C."/>
            <person name="Mutti N.S."/>
            <person name="Fang X."/>
            <person name="Qin N."/>
            <person name="Donahue G."/>
            <person name="Yang P."/>
            <person name="Li Q."/>
            <person name="Li C."/>
            <person name="Zhang P."/>
            <person name="Huang Z."/>
            <person name="Berger S.L."/>
            <person name="Reinberg D."/>
            <person name="Wang J."/>
            <person name="Liebig J."/>
        </authorList>
    </citation>
    <scope>NUCLEOTIDE SEQUENCE [LARGE SCALE GENOMIC DNA]</scope>
    <source>
        <strain evidence="1 2">R22 G/1</strain>
    </source>
</reference>
<sequence>MEHCRNARIERRSGQNELLPYPYRGIRDVILRNYGRKVREDNGVQPRERSMILLVWKLPRMPALNENSKGLRVAFAVATVKDDAISVLSFLLATNDDADDGEKDAMRTTGTTEVFNFVLLYKPLGLSLDIC</sequence>